<dbReference type="AlphaFoldDB" id="A0A7Y4P9R6"/>
<dbReference type="InterPro" id="IPR027417">
    <property type="entry name" value="P-loop_NTPase"/>
</dbReference>
<dbReference type="CDD" id="cd17932">
    <property type="entry name" value="DEXQc_UvrD"/>
    <property type="match status" value="1"/>
</dbReference>
<dbReference type="Proteomes" id="UP000195652">
    <property type="component" value="Chromosome"/>
</dbReference>
<dbReference type="Gene3D" id="3.40.50.300">
    <property type="entry name" value="P-loop containing nucleotide triphosphate hydrolases"/>
    <property type="match status" value="4"/>
</dbReference>
<evidence type="ECO:0000256" key="12">
    <source>
        <dbReference type="ARBA" id="ARBA00034808"/>
    </source>
</evidence>
<dbReference type="InterPro" id="IPR014017">
    <property type="entry name" value="DNA_helicase_UvrD-like_C"/>
</dbReference>
<dbReference type="Pfam" id="PF12705">
    <property type="entry name" value="PDDEXK_1"/>
    <property type="match status" value="1"/>
</dbReference>
<reference evidence="15 16" key="4">
    <citation type="journal article" date="2020" name="PLoS ONE">
        <title>Taxonomic classification of strain PO100/5 shows a broader geographic distribution and genetic markers of the recently described Corynebacterium silvaticum.</title>
        <authorList>
            <person name="Viana M.V.C."/>
            <person name="Profeta R."/>
            <person name="da Silva A.L."/>
            <person name="Hurtado R."/>
            <person name="Cerqueira J.C."/>
            <person name="Ribeiro B.F.S."/>
            <person name="Almeida M.O."/>
            <person name="Morais-Rodrigues F."/>
            <person name="Soares S.C."/>
            <person name="Oliveira M."/>
            <person name="Tavares L."/>
            <person name="Figueiredo H."/>
            <person name="Wattam A.R."/>
            <person name="Barh D."/>
            <person name="Ghosh P."/>
            <person name="Silva A."/>
            <person name="Azevedo V."/>
        </authorList>
    </citation>
    <scope>NUCLEOTIDE SEQUENCE [LARGE SCALE GENOMIC DNA]</scope>
    <source>
        <strain evidence="15 16">PO100/5</strain>
    </source>
</reference>
<keyword evidence="7 14" id="KW-0067">ATP-binding</keyword>
<dbReference type="PROSITE" id="PS51198">
    <property type="entry name" value="UVRD_HELICASE_ATP_BIND"/>
    <property type="match status" value="1"/>
</dbReference>
<evidence type="ECO:0000256" key="8">
    <source>
        <dbReference type="ARBA" id="ARBA00023125"/>
    </source>
</evidence>
<evidence type="ECO:0000256" key="7">
    <source>
        <dbReference type="ARBA" id="ARBA00022840"/>
    </source>
</evidence>
<dbReference type="KEGG" id="csil:CBE74_03220"/>
<sequence>MIDPIELSRLLKQKFPPTPQQAAVIGAELGPMLVVAGAGAGKTETMAARVVWLVANNMVDPDRILGLTFTRKAAQQLSQRIRGRLEQLAGMDALKDIDPSGELSHKLEAIAPTVSTYDSYAGSLISEYGLLLPVEPSSRLITETELFQIAYDIVINYSGALDAQTQPVSATEKLLSLVSDMDNHIVSPQDIVEETDAFLSVLDDVEAASKRGLNQTLVGWKQRQIIRKQMLPMVAMLKQHLAQNNLMTFGEQMSLAARLAEENPQVGASQRDRYSVVMLDEYQDTGHAQRVLLRSLFSGAAVTAVGDPMQSIYGWRGATSANLERFREDFALGDDLAQKRELTVSFRNPPEVLQLANEVSREVLGAPDNPRRTVQPLSSREGAPHGEVTLGFFPSAEREREFIADELAEAYKNRGENFTAAVLVRKKRHSAPIALELQSRGVPVEIVGLAGLIDVPEVADMIAVAAMLIRPQDTQSALRILAGPHVGLGAADILALANRAANLAGRGKDDREEKKTDPLERLEQIIAETLPKAPEAVVGLAEAVADLDAPREEGGSTRYSDEGLRRLRLLASELRYLRTHSLGHSLPDLFADIERVFGIRTEVLQREDPYADGAPGTAHLDRFAEVVSDFARVPHATLSQFLDYLELSRSHEDGLEPGEVQVRSDRVQILTVHKAKGLEWQIVSVAHADSSTYKTRTSTWLSNESAVPSALRGDAREDDSLVGAPVWYIDSPESPADLKKQGDAHIAEFRAMEEEENARLFYVALTRAEQRVLVTASTDTTKASPPGPYTHLDMLRTKVPDSVVEWFDGDTDDALEPPLPETGVFPQELRPEGADAVKKAMVELPELIKDGDLFERWEQEVTALIEEHQQLSTPIVPVELGLELTASDIVNLSQDPQAFARRRRRPVPFKPNSYAKRGTAFHQWLEDRFGSTALLDADELPGIDDALDGTELETLKNRFLDSEWADRTPEYVEHPFEVSIGEHIVRGRMDAVFKNTDGQWIVVDWKTGQPPTEAAERRSVSLQLAVYRLAWARLQGVDPSEVQALFHYVGRNFSYQPSELPDEASLAHMLTLNM</sequence>
<comment type="catalytic activity">
    <reaction evidence="11">
        <text>Couples ATP hydrolysis with the unwinding of duplex DNA by translocating in the 3'-5' direction.</text>
        <dbReference type="EC" id="5.6.2.4"/>
    </reaction>
</comment>
<keyword evidence="6" id="KW-0269">Exonuclease</keyword>
<protein>
    <recommendedName>
        <fullName evidence="12">DNA 3'-5' helicase</fullName>
        <ecNumber evidence="12">5.6.2.4</ecNumber>
    </recommendedName>
</protein>
<evidence type="ECO:0000256" key="14">
    <source>
        <dbReference type="PROSITE-ProRule" id="PRU00560"/>
    </source>
</evidence>
<keyword evidence="10" id="KW-0413">Isomerase</keyword>
<evidence type="ECO:0000313" key="16">
    <source>
        <dbReference type="Proteomes" id="UP000195652"/>
    </source>
</evidence>
<evidence type="ECO:0000256" key="9">
    <source>
        <dbReference type="ARBA" id="ARBA00023204"/>
    </source>
</evidence>
<dbReference type="RefSeq" id="WP_087453523.1">
    <property type="nucleotide sequence ID" value="NZ_CP021417.2"/>
</dbReference>
<dbReference type="Gene3D" id="1.10.486.10">
    <property type="entry name" value="PCRA, domain 4"/>
    <property type="match status" value="1"/>
</dbReference>
<dbReference type="Pfam" id="PF00580">
    <property type="entry name" value="UvrD-helicase"/>
    <property type="match status" value="1"/>
</dbReference>
<keyword evidence="5 14" id="KW-0347">Helicase</keyword>
<feature type="binding site" evidence="14">
    <location>
        <begin position="36"/>
        <end position="43"/>
    </location>
    <ligand>
        <name>ATP</name>
        <dbReference type="ChEBI" id="CHEBI:30616"/>
    </ligand>
</feature>
<dbReference type="GO" id="GO:0033202">
    <property type="term" value="C:DNA helicase complex"/>
    <property type="evidence" value="ECO:0007669"/>
    <property type="project" value="TreeGrafter"/>
</dbReference>
<evidence type="ECO:0000313" key="15">
    <source>
        <dbReference type="EMBL" id="ARU45675.1"/>
    </source>
</evidence>
<evidence type="ECO:0000256" key="10">
    <source>
        <dbReference type="ARBA" id="ARBA00023235"/>
    </source>
</evidence>
<evidence type="ECO:0000256" key="3">
    <source>
        <dbReference type="ARBA" id="ARBA00022763"/>
    </source>
</evidence>
<dbReference type="InterPro" id="IPR038726">
    <property type="entry name" value="PDDEXK_AddAB-type"/>
</dbReference>
<name>A0A7Y4P9R6_9CORY</name>
<dbReference type="GeneID" id="75007289"/>
<gene>
    <name evidence="15" type="ORF">CBE74_03220</name>
</gene>
<dbReference type="OrthoDB" id="4812256at2"/>
<dbReference type="Pfam" id="PF13361">
    <property type="entry name" value="UvrD_C"/>
    <property type="match status" value="1"/>
</dbReference>
<keyword evidence="8" id="KW-0238">DNA-binding</keyword>
<dbReference type="PANTHER" id="PTHR11070">
    <property type="entry name" value="UVRD / RECB / PCRA DNA HELICASE FAMILY MEMBER"/>
    <property type="match status" value="1"/>
</dbReference>
<evidence type="ECO:0000256" key="2">
    <source>
        <dbReference type="ARBA" id="ARBA00022741"/>
    </source>
</evidence>
<evidence type="ECO:0000256" key="6">
    <source>
        <dbReference type="ARBA" id="ARBA00022839"/>
    </source>
</evidence>
<dbReference type="InterPro" id="IPR014016">
    <property type="entry name" value="UvrD-like_ATP-bd"/>
</dbReference>
<dbReference type="GO" id="GO:0000725">
    <property type="term" value="P:recombinational repair"/>
    <property type="evidence" value="ECO:0007669"/>
    <property type="project" value="TreeGrafter"/>
</dbReference>
<dbReference type="GO" id="GO:0005829">
    <property type="term" value="C:cytosol"/>
    <property type="evidence" value="ECO:0007669"/>
    <property type="project" value="TreeGrafter"/>
</dbReference>
<reference evidence="15 16" key="2">
    <citation type="journal article" date="2020" name="Antonie Van Leeuwenhoek">
        <title>Phylogenomic characterisation of a novel corynebacterial species pathogenic to animals.</title>
        <authorList>
            <person name="Moller J."/>
            <person name="Musella L."/>
            <person name="Melnikov V."/>
            <person name="Geissdorfer W."/>
            <person name="Burkovski A."/>
            <person name="Sangal V."/>
        </authorList>
    </citation>
    <scope>NUCLEOTIDE SEQUENCE [LARGE SCALE GENOMIC DNA]</scope>
    <source>
        <strain evidence="15 16">PO100/5</strain>
    </source>
</reference>
<evidence type="ECO:0000256" key="5">
    <source>
        <dbReference type="ARBA" id="ARBA00022806"/>
    </source>
</evidence>
<keyword evidence="4 14" id="KW-0378">Hydrolase</keyword>
<evidence type="ECO:0000256" key="13">
    <source>
        <dbReference type="ARBA" id="ARBA00048988"/>
    </source>
</evidence>
<dbReference type="PANTHER" id="PTHR11070:SF55">
    <property type="entry name" value="DNA 3'-5' HELICASE"/>
    <property type="match status" value="1"/>
</dbReference>
<dbReference type="Gene3D" id="3.90.320.10">
    <property type="match status" value="1"/>
</dbReference>
<comment type="catalytic activity">
    <reaction evidence="13">
        <text>ATP + H2O = ADP + phosphate + H(+)</text>
        <dbReference type="Rhea" id="RHEA:13065"/>
        <dbReference type="ChEBI" id="CHEBI:15377"/>
        <dbReference type="ChEBI" id="CHEBI:15378"/>
        <dbReference type="ChEBI" id="CHEBI:30616"/>
        <dbReference type="ChEBI" id="CHEBI:43474"/>
        <dbReference type="ChEBI" id="CHEBI:456216"/>
        <dbReference type="EC" id="5.6.2.4"/>
    </reaction>
</comment>
<dbReference type="SUPFAM" id="SSF52980">
    <property type="entry name" value="Restriction endonuclease-like"/>
    <property type="match status" value="1"/>
</dbReference>
<dbReference type="InterPro" id="IPR011335">
    <property type="entry name" value="Restrct_endonuc-II-like"/>
</dbReference>
<keyword evidence="9" id="KW-0234">DNA repair</keyword>
<keyword evidence="16" id="KW-1185">Reference proteome</keyword>
<keyword evidence="2 14" id="KW-0547">Nucleotide-binding</keyword>
<dbReference type="SUPFAM" id="SSF52540">
    <property type="entry name" value="P-loop containing nucleoside triphosphate hydrolases"/>
    <property type="match status" value="1"/>
</dbReference>
<keyword evidence="3" id="KW-0227">DNA damage</keyword>
<dbReference type="GO" id="GO:0043138">
    <property type="term" value="F:3'-5' DNA helicase activity"/>
    <property type="evidence" value="ECO:0007669"/>
    <property type="project" value="UniProtKB-EC"/>
</dbReference>
<keyword evidence="1" id="KW-0540">Nuclease</keyword>
<dbReference type="GO" id="GO:0004527">
    <property type="term" value="F:exonuclease activity"/>
    <property type="evidence" value="ECO:0007669"/>
    <property type="project" value="UniProtKB-KW"/>
</dbReference>
<dbReference type="EC" id="5.6.2.4" evidence="12"/>
<dbReference type="GO" id="GO:0003677">
    <property type="term" value="F:DNA binding"/>
    <property type="evidence" value="ECO:0007669"/>
    <property type="project" value="UniProtKB-KW"/>
</dbReference>
<accession>A0A7Y4P9R6</accession>
<evidence type="ECO:0000256" key="4">
    <source>
        <dbReference type="ARBA" id="ARBA00022801"/>
    </source>
</evidence>
<reference evidence="15 16" key="1">
    <citation type="journal article" date="2014" name="BMC Vet. Res.">
        <title>First report of Corynebacterium pseudotuberculosis from caseous lymphadenitis lesions in Black Alentejano pig (Sus scrofa domesticus).</title>
        <authorList>
            <person name="Oliveira M."/>
            <person name="Barroco C."/>
            <person name="Mottola C."/>
            <person name="Santos R."/>
            <person name="Lemsaddek A."/>
            <person name="Tavares L."/>
            <person name="Semedo-Lemsaddek T."/>
        </authorList>
    </citation>
    <scope>NUCLEOTIDE SEQUENCE [LARGE SCALE GENOMIC DNA]</scope>
    <source>
        <strain evidence="15 16">PO100/5</strain>
    </source>
</reference>
<dbReference type="InterPro" id="IPR000212">
    <property type="entry name" value="DNA_helicase_UvrD/REP"/>
</dbReference>
<dbReference type="PROSITE" id="PS51217">
    <property type="entry name" value="UVRD_HELICASE_CTER"/>
    <property type="match status" value="1"/>
</dbReference>
<reference evidence="15 16" key="3">
    <citation type="journal article" date="2020" name="Int. J. Syst. Evol. Microbiol.">
        <title>Corynebacterium silvaticum sp. nov., a unique group of NTTB corynebacteria in wild boar and roe deer.</title>
        <authorList>
            <person name="Dangel A."/>
            <person name="Berger A."/>
            <person name="Rau J."/>
            <person name="Eisenberg T."/>
            <person name="Kampfer P."/>
            <person name="Margos G."/>
            <person name="Contzen M."/>
            <person name="Busse H.J."/>
            <person name="Konrad R."/>
            <person name="Peters M."/>
            <person name="Sting R."/>
            <person name="Sing A."/>
        </authorList>
    </citation>
    <scope>NUCLEOTIDE SEQUENCE [LARGE SCALE GENOMIC DNA]</scope>
    <source>
        <strain evidence="15 16">PO100/5</strain>
    </source>
</reference>
<proteinExistence type="predicted"/>
<organism evidence="15 16">
    <name type="scientific">Corynebacterium silvaticum</name>
    <dbReference type="NCBI Taxonomy" id="2320431"/>
    <lineage>
        <taxon>Bacteria</taxon>
        <taxon>Bacillati</taxon>
        <taxon>Actinomycetota</taxon>
        <taxon>Actinomycetes</taxon>
        <taxon>Mycobacteriales</taxon>
        <taxon>Corynebacteriaceae</taxon>
        <taxon>Corynebacterium</taxon>
    </lineage>
</organism>
<dbReference type="InterPro" id="IPR011604">
    <property type="entry name" value="PDDEXK-like_dom_sf"/>
</dbReference>
<evidence type="ECO:0000256" key="11">
    <source>
        <dbReference type="ARBA" id="ARBA00034617"/>
    </source>
</evidence>
<dbReference type="EMBL" id="CP021417">
    <property type="protein sequence ID" value="ARU45675.1"/>
    <property type="molecule type" value="Genomic_DNA"/>
</dbReference>
<evidence type="ECO:0000256" key="1">
    <source>
        <dbReference type="ARBA" id="ARBA00022722"/>
    </source>
</evidence>
<dbReference type="GO" id="GO:0005524">
    <property type="term" value="F:ATP binding"/>
    <property type="evidence" value="ECO:0007669"/>
    <property type="project" value="UniProtKB-UniRule"/>
</dbReference>